<evidence type="ECO:0000313" key="4">
    <source>
        <dbReference type="Proteomes" id="UP001194468"/>
    </source>
</evidence>
<dbReference type="Proteomes" id="UP001194468">
    <property type="component" value="Unassembled WGS sequence"/>
</dbReference>
<name>A0AAD4G861_BOLED</name>
<reference evidence="3" key="1">
    <citation type="submission" date="2019-10" db="EMBL/GenBank/DDBJ databases">
        <authorList>
            <consortium name="DOE Joint Genome Institute"/>
            <person name="Kuo A."/>
            <person name="Miyauchi S."/>
            <person name="Kiss E."/>
            <person name="Drula E."/>
            <person name="Kohler A."/>
            <person name="Sanchez-Garcia M."/>
            <person name="Andreopoulos B."/>
            <person name="Barry K.W."/>
            <person name="Bonito G."/>
            <person name="Buee M."/>
            <person name="Carver A."/>
            <person name="Chen C."/>
            <person name="Cichocki N."/>
            <person name="Clum A."/>
            <person name="Culley D."/>
            <person name="Crous P.W."/>
            <person name="Fauchery L."/>
            <person name="Girlanda M."/>
            <person name="Hayes R."/>
            <person name="Keri Z."/>
            <person name="LaButti K."/>
            <person name="Lipzen A."/>
            <person name="Lombard V."/>
            <person name="Magnuson J."/>
            <person name="Maillard F."/>
            <person name="Morin E."/>
            <person name="Murat C."/>
            <person name="Nolan M."/>
            <person name="Ohm R."/>
            <person name="Pangilinan J."/>
            <person name="Pereira M."/>
            <person name="Perotto S."/>
            <person name="Peter M."/>
            <person name="Riley R."/>
            <person name="Sitrit Y."/>
            <person name="Stielow B."/>
            <person name="Szollosi G."/>
            <person name="Zifcakova L."/>
            <person name="Stursova M."/>
            <person name="Spatafora J.W."/>
            <person name="Tedersoo L."/>
            <person name="Vaario L.-M."/>
            <person name="Yamada A."/>
            <person name="Yan M."/>
            <person name="Wang P."/>
            <person name="Xu J."/>
            <person name="Bruns T."/>
            <person name="Baldrian P."/>
            <person name="Vilgalys R."/>
            <person name="Henrissat B."/>
            <person name="Grigoriev I.V."/>
            <person name="Hibbett D."/>
            <person name="Nagy L.G."/>
            <person name="Martin F.M."/>
        </authorList>
    </citation>
    <scope>NUCLEOTIDE SEQUENCE</scope>
    <source>
        <strain evidence="3">BED1</strain>
    </source>
</reference>
<comment type="caution">
    <text evidence="3">The sequence shown here is derived from an EMBL/GenBank/DDBJ whole genome shotgun (WGS) entry which is preliminary data.</text>
</comment>
<accession>A0AAD4G861</accession>
<evidence type="ECO:0000256" key="1">
    <source>
        <dbReference type="SAM" id="MobiDB-lite"/>
    </source>
</evidence>
<proteinExistence type="predicted"/>
<feature type="region of interest" description="Disordered" evidence="1">
    <location>
        <begin position="226"/>
        <end position="337"/>
    </location>
</feature>
<feature type="compositionally biased region" description="Basic and acidic residues" evidence="1">
    <location>
        <begin position="293"/>
        <end position="330"/>
    </location>
</feature>
<gene>
    <name evidence="3" type="ORF">L210DRAFT_3652047</name>
</gene>
<protein>
    <recommendedName>
        <fullName evidence="2">DUF6532 domain-containing protein</fullName>
    </recommendedName>
</protein>
<organism evidence="3 4">
    <name type="scientific">Boletus edulis BED1</name>
    <dbReference type="NCBI Taxonomy" id="1328754"/>
    <lineage>
        <taxon>Eukaryota</taxon>
        <taxon>Fungi</taxon>
        <taxon>Dikarya</taxon>
        <taxon>Basidiomycota</taxon>
        <taxon>Agaricomycotina</taxon>
        <taxon>Agaricomycetes</taxon>
        <taxon>Agaricomycetidae</taxon>
        <taxon>Boletales</taxon>
        <taxon>Boletineae</taxon>
        <taxon>Boletaceae</taxon>
        <taxon>Boletoideae</taxon>
        <taxon>Boletus</taxon>
    </lineage>
</organism>
<feature type="compositionally biased region" description="Basic and acidic residues" evidence="1">
    <location>
        <begin position="226"/>
        <end position="271"/>
    </location>
</feature>
<keyword evidence="4" id="KW-1185">Reference proteome</keyword>
<sequence>MIKRAVQEAVPSGYALYAPPSVATREARITFVKDRATSFLKDSEYLMGEPNEQGKRLNFGHPVLKQVCLLVYYPKTSKSLRNFPEFQDAVPRKALALVAAMVHFVLTLYKNHGKDINPNIISKDLERVYNKFIGSMQKLDGHHSKGQRFRGMLAQWADEGMDGFSNARGDDDNDGNEFGMNISDSEVELALLEQSGENDVEDQDFGAHGCNEDEFTGFAARGDDNCDGGRSDDNVGHSDDNVGRSDDNVGRSDDNVGRSDDNVGRSDDNVGRSDNNVGRSDDNVGRSDNNVGRSDDNVGRSDDNVGRSDDSGRSDDNIGRLDDDNGHSDDMNDGGGW</sequence>
<evidence type="ECO:0000313" key="3">
    <source>
        <dbReference type="EMBL" id="KAF8429856.1"/>
    </source>
</evidence>
<dbReference type="InterPro" id="IPR045341">
    <property type="entry name" value="DUF6532"/>
</dbReference>
<feature type="domain" description="DUF6532" evidence="2">
    <location>
        <begin position="2"/>
        <end position="138"/>
    </location>
</feature>
<evidence type="ECO:0000259" key="2">
    <source>
        <dbReference type="Pfam" id="PF20149"/>
    </source>
</evidence>
<reference evidence="3" key="2">
    <citation type="journal article" date="2020" name="Nat. Commun.">
        <title>Large-scale genome sequencing of mycorrhizal fungi provides insights into the early evolution of symbiotic traits.</title>
        <authorList>
            <person name="Miyauchi S."/>
            <person name="Kiss E."/>
            <person name="Kuo A."/>
            <person name="Drula E."/>
            <person name="Kohler A."/>
            <person name="Sanchez-Garcia M."/>
            <person name="Morin E."/>
            <person name="Andreopoulos B."/>
            <person name="Barry K.W."/>
            <person name="Bonito G."/>
            <person name="Buee M."/>
            <person name="Carver A."/>
            <person name="Chen C."/>
            <person name="Cichocki N."/>
            <person name="Clum A."/>
            <person name="Culley D."/>
            <person name="Crous P.W."/>
            <person name="Fauchery L."/>
            <person name="Girlanda M."/>
            <person name="Hayes R.D."/>
            <person name="Keri Z."/>
            <person name="LaButti K."/>
            <person name="Lipzen A."/>
            <person name="Lombard V."/>
            <person name="Magnuson J."/>
            <person name="Maillard F."/>
            <person name="Murat C."/>
            <person name="Nolan M."/>
            <person name="Ohm R.A."/>
            <person name="Pangilinan J."/>
            <person name="Pereira M.F."/>
            <person name="Perotto S."/>
            <person name="Peter M."/>
            <person name="Pfister S."/>
            <person name="Riley R."/>
            <person name="Sitrit Y."/>
            <person name="Stielow J.B."/>
            <person name="Szollosi G."/>
            <person name="Zifcakova L."/>
            <person name="Stursova M."/>
            <person name="Spatafora J.W."/>
            <person name="Tedersoo L."/>
            <person name="Vaario L.M."/>
            <person name="Yamada A."/>
            <person name="Yan M."/>
            <person name="Wang P."/>
            <person name="Xu J."/>
            <person name="Bruns T."/>
            <person name="Baldrian P."/>
            <person name="Vilgalys R."/>
            <person name="Dunand C."/>
            <person name="Henrissat B."/>
            <person name="Grigoriev I.V."/>
            <person name="Hibbett D."/>
            <person name="Nagy L.G."/>
            <person name="Martin F.M."/>
        </authorList>
    </citation>
    <scope>NUCLEOTIDE SEQUENCE</scope>
    <source>
        <strain evidence="3">BED1</strain>
    </source>
</reference>
<dbReference type="Pfam" id="PF20149">
    <property type="entry name" value="DUF6532"/>
    <property type="match status" value="1"/>
</dbReference>
<dbReference type="EMBL" id="WHUW01000066">
    <property type="protein sequence ID" value="KAF8429856.1"/>
    <property type="molecule type" value="Genomic_DNA"/>
</dbReference>
<dbReference type="AlphaFoldDB" id="A0AAD4G861"/>